<keyword evidence="1" id="KW-0418">Kinase</keyword>
<protein>
    <submittedName>
        <fullName evidence="1">Two-component sensor histidine kinase</fullName>
    </submittedName>
</protein>
<name>A0AAW7YS10_9STAP</name>
<sequence length="101" mass="11818">IKQLLVDLAQTDNENKRQTHRDAINQITTQRSDLTRELLLISELDNAQHLTFSDNIQLNILIKEIIRHEHFALDNKSLMIMSNLESIYFLGNERILHQAIN</sequence>
<gene>
    <name evidence="1" type="ORF">Q4528_13315</name>
</gene>
<dbReference type="EMBL" id="JAUOQO010000187">
    <property type="protein sequence ID" value="MDO6575089.1"/>
    <property type="molecule type" value="Genomic_DNA"/>
</dbReference>
<feature type="non-terminal residue" evidence="1">
    <location>
        <position position="101"/>
    </location>
</feature>
<accession>A0AAW7YS10</accession>
<feature type="non-terminal residue" evidence="1">
    <location>
        <position position="1"/>
    </location>
</feature>
<keyword evidence="1" id="KW-0808">Transferase</keyword>
<proteinExistence type="predicted"/>
<dbReference type="Proteomes" id="UP001170310">
    <property type="component" value="Unassembled WGS sequence"/>
</dbReference>
<evidence type="ECO:0000313" key="1">
    <source>
        <dbReference type="EMBL" id="MDO6575089.1"/>
    </source>
</evidence>
<dbReference type="GO" id="GO:0016301">
    <property type="term" value="F:kinase activity"/>
    <property type="evidence" value="ECO:0007669"/>
    <property type="project" value="UniProtKB-KW"/>
</dbReference>
<evidence type="ECO:0000313" key="2">
    <source>
        <dbReference type="Proteomes" id="UP001170310"/>
    </source>
</evidence>
<keyword evidence="2" id="KW-1185">Reference proteome</keyword>
<dbReference type="AlphaFoldDB" id="A0AAW7YS10"/>
<reference evidence="1" key="1">
    <citation type="submission" date="2023-07" db="EMBL/GenBank/DDBJ databases">
        <title>Genome content predicts the carbon catabolic preferences of heterotrophic bacteria.</title>
        <authorList>
            <person name="Gralka M."/>
        </authorList>
    </citation>
    <scope>NUCLEOTIDE SEQUENCE</scope>
    <source>
        <strain evidence="1">E2R20</strain>
    </source>
</reference>
<comment type="caution">
    <text evidence="1">The sequence shown here is derived from an EMBL/GenBank/DDBJ whole genome shotgun (WGS) entry which is preliminary data.</text>
</comment>
<organism evidence="1 2">
    <name type="scientific">Staphylococcus pasteuri_A</name>
    <dbReference type="NCBI Taxonomy" id="3062664"/>
    <lineage>
        <taxon>Bacteria</taxon>
        <taxon>Bacillati</taxon>
        <taxon>Bacillota</taxon>
        <taxon>Bacilli</taxon>
        <taxon>Bacillales</taxon>
        <taxon>Staphylococcaceae</taxon>
        <taxon>Staphylococcus</taxon>
    </lineage>
</organism>